<keyword evidence="6" id="KW-1185">Reference proteome</keyword>
<dbReference type="AlphaFoldDB" id="Q1IHK5"/>
<keyword evidence="2 3" id="KW-0802">TPR repeat</keyword>
<proteinExistence type="predicted"/>
<dbReference type="PANTHER" id="PTHR44943">
    <property type="entry name" value="CELLULOSE SYNTHASE OPERON PROTEIN C"/>
    <property type="match status" value="1"/>
</dbReference>
<gene>
    <name evidence="5" type="ordered locus">Acid345_4645</name>
</gene>
<dbReference type="HOGENOM" id="CLU_745828_0_0_0"/>
<feature type="repeat" description="TPR" evidence="3">
    <location>
        <begin position="244"/>
        <end position="277"/>
    </location>
</feature>
<dbReference type="STRING" id="204669.Acid345_4645"/>
<dbReference type="InterPro" id="IPR011990">
    <property type="entry name" value="TPR-like_helical_dom_sf"/>
</dbReference>
<dbReference type="Pfam" id="PF13432">
    <property type="entry name" value="TPR_16"/>
    <property type="match status" value="1"/>
</dbReference>
<dbReference type="RefSeq" id="WP_011525442.1">
    <property type="nucleotide sequence ID" value="NC_008009.1"/>
</dbReference>
<keyword evidence="4" id="KW-0732">Signal</keyword>
<organism evidence="5 6">
    <name type="scientific">Koribacter versatilis (strain Ellin345)</name>
    <dbReference type="NCBI Taxonomy" id="204669"/>
    <lineage>
        <taxon>Bacteria</taxon>
        <taxon>Pseudomonadati</taxon>
        <taxon>Acidobacteriota</taxon>
        <taxon>Terriglobia</taxon>
        <taxon>Terriglobales</taxon>
        <taxon>Candidatus Korobacteraceae</taxon>
        <taxon>Candidatus Korobacter</taxon>
    </lineage>
</organism>
<evidence type="ECO:0000256" key="3">
    <source>
        <dbReference type="PROSITE-ProRule" id="PRU00339"/>
    </source>
</evidence>
<dbReference type="EMBL" id="CP000360">
    <property type="protein sequence ID" value="ABF43645.1"/>
    <property type="molecule type" value="Genomic_DNA"/>
</dbReference>
<protein>
    <submittedName>
        <fullName evidence="5">Tetratricopeptide repeat protein</fullName>
    </submittedName>
</protein>
<name>Q1IHK5_KORVE</name>
<dbReference type="eggNOG" id="COG0457">
    <property type="taxonomic scope" value="Bacteria"/>
</dbReference>
<keyword evidence="1" id="KW-0677">Repeat</keyword>
<dbReference type="InterPro" id="IPR019734">
    <property type="entry name" value="TPR_rpt"/>
</dbReference>
<feature type="signal peptide" evidence="4">
    <location>
        <begin position="1"/>
        <end position="23"/>
    </location>
</feature>
<accession>Q1IHK5</accession>
<dbReference type="Pfam" id="PF13620">
    <property type="entry name" value="CarboxypepD_reg"/>
    <property type="match status" value="1"/>
</dbReference>
<dbReference type="InterPro" id="IPR008969">
    <property type="entry name" value="CarboxyPept-like_regulatory"/>
</dbReference>
<reference evidence="5 6" key="1">
    <citation type="journal article" date="2009" name="Appl. Environ. Microbiol.">
        <title>Three genomes from the phylum Acidobacteria provide insight into the lifestyles of these microorganisms in soils.</title>
        <authorList>
            <person name="Ward N.L."/>
            <person name="Challacombe J.F."/>
            <person name="Janssen P.H."/>
            <person name="Henrissat B."/>
            <person name="Coutinho P.M."/>
            <person name="Wu M."/>
            <person name="Xie G."/>
            <person name="Haft D.H."/>
            <person name="Sait M."/>
            <person name="Badger J."/>
            <person name="Barabote R.D."/>
            <person name="Bradley B."/>
            <person name="Brettin T.S."/>
            <person name="Brinkac L.M."/>
            <person name="Bruce D."/>
            <person name="Creasy T."/>
            <person name="Daugherty S.C."/>
            <person name="Davidsen T.M."/>
            <person name="DeBoy R.T."/>
            <person name="Detter J.C."/>
            <person name="Dodson R.J."/>
            <person name="Durkin A.S."/>
            <person name="Ganapathy A."/>
            <person name="Gwinn-Giglio M."/>
            <person name="Han C.S."/>
            <person name="Khouri H."/>
            <person name="Kiss H."/>
            <person name="Kothari S.P."/>
            <person name="Madupu R."/>
            <person name="Nelson K.E."/>
            <person name="Nelson W.C."/>
            <person name="Paulsen I."/>
            <person name="Penn K."/>
            <person name="Ren Q."/>
            <person name="Rosovitz M.J."/>
            <person name="Selengut J.D."/>
            <person name="Shrivastava S."/>
            <person name="Sullivan S.A."/>
            <person name="Tapia R."/>
            <person name="Thompson L.S."/>
            <person name="Watkins K.L."/>
            <person name="Yang Q."/>
            <person name="Yu C."/>
            <person name="Zafar N."/>
            <person name="Zhou L."/>
            <person name="Kuske C.R."/>
        </authorList>
    </citation>
    <scope>NUCLEOTIDE SEQUENCE [LARGE SCALE GENOMIC DNA]</scope>
    <source>
        <strain evidence="5 6">Ellin345</strain>
    </source>
</reference>
<dbReference type="SUPFAM" id="SSF48452">
    <property type="entry name" value="TPR-like"/>
    <property type="match status" value="1"/>
</dbReference>
<evidence type="ECO:0000313" key="6">
    <source>
        <dbReference type="Proteomes" id="UP000002432"/>
    </source>
</evidence>
<sequence>MRKQALILFFVALVLGMVPAAMAQTGTVKGYVKDKGTPIVGAQVLFENLDNGRKMTLKTDKAGNFFSIGVAIGSYKITITADGKTIWNTAKYPVGGGDGNPELNIDLEKERAAQATANPANAEAVKKAEENKKENEKIGNLNTMLKEAQADMQAKNFDAAIQIMEKATAQDATHDIIWAVLADAYLGAKRYPDAVKAYEKAIALDPSKAPVHNNYAQALAKTGQSDKAIAEYDAAAKLDPAHAGSFYFNEGAVLTNAGKTDDANAAFDKAIAADPTKADAYYQKGVNLMGKATQKDGKYVAAPGTVEAFNKYLELSPDGPNAQNAKDMIAALGGTVVTGYKAEKGKKSK</sequence>
<dbReference type="InterPro" id="IPR051685">
    <property type="entry name" value="Ycf3/AcsC/BcsC/TPR_MFPF"/>
</dbReference>
<feature type="repeat" description="TPR" evidence="3">
    <location>
        <begin position="175"/>
        <end position="208"/>
    </location>
</feature>
<dbReference type="SMART" id="SM00028">
    <property type="entry name" value="TPR"/>
    <property type="match status" value="4"/>
</dbReference>
<evidence type="ECO:0000256" key="1">
    <source>
        <dbReference type="ARBA" id="ARBA00022737"/>
    </source>
</evidence>
<dbReference type="PROSITE" id="PS50005">
    <property type="entry name" value="TPR"/>
    <property type="match status" value="3"/>
</dbReference>
<evidence type="ECO:0000256" key="4">
    <source>
        <dbReference type="SAM" id="SignalP"/>
    </source>
</evidence>
<dbReference type="PANTHER" id="PTHR44943:SF8">
    <property type="entry name" value="TPR REPEAT-CONTAINING PROTEIN MJ0263"/>
    <property type="match status" value="1"/>
</dbReference>
<dbReference type="Gene3D" id="2.60.40.1120">
    <property type="entry name" value="Carboxypeptidase-like, regulatory domain"/>
    <property type="match status" value="1"/>
</dbReference>
<dbReference type="KEGG" id="aba:Acid345_4645"/>
<feature type="chain" id="PRO_5004190735" evidence="4">
    <location>
        <begin position="24"/>
        <end position="349"/>
    </location>
</feature>
<evidence type="ECO:0000256" key="2">
    <source>
        <dbReference type="ARBA" id="ARBA00022803"/>
    </source>
</evidence>
<feature type="repeat" description="TPR" evidence="3">
    <location>
        <begin position="209"/>
        <end position="242"/>
    </location>
</feature>
<dbReference type="Gene3D" id="1.25.40.10">
    <property type="entry name" value="Tetratricopeptide repeat domain"/>
    <property type="match status" value="2"/>
</dbReference>
<dbReference type="OrthoDB" id="108250at2"/>
<dbReference type="SUPFAM" id="SSF49464">
    <property type="entry name" value="Carboxypeptidase regulatory domain-like"/>
    <property type="match status" value="1"/>
</dbReference>
<evidence type="ECO:0000313" key="5">
    <source>
        <dbReference type="EMBL" id="ABF43645.1"/>
    </source>
</evidence>
<dbReference type="Proteomes" id="UP000002432">
    <property type="component" value="Chromosome"/>
</dbReference>
<dbReference type="EnsemblBacteria" id="ABF43645">
    <property type="protein sequence ID" value="ABF43645"/>
    <property type="gene ID" value="Acid345_4645"/>
</dbReference>